<organism evidence="3">
    <name type="scientific">Anisakis simplex</name>
    <name type="common">Herring worm</name>
    <dbReference type="NCBI Taxonomy" id="6269"/>
    <lineage>
        <taxon>Eukaryota</taxon>
        <taxon>Metazoa</taxon>
        <taxon>Ecdysozoa</taxon>
        <taxon>Nematoda</taxon>
        <taxon>Chromadorea</taxon>
        <taxon>Rhabditida</taxon>
        <taxon>Spirurina</taxon>
        <taxon>Ascaridomorpha</taxon>
        <taxon>Ascaridoidea</taxon>
        <taxon>Anisakidae</taxon>
        <taxon>Anisakis</taxon>
        <taxon>Anisakis simplex complex</taxon>
    </lineage>
</organism>
<dbReference type="InterPro" id="IPR036034">
    <property type="entry name" value="PDZ_sf"/>
</dbReference>
<evidence type="ECO:0000313" key="1">
    <source>
        <dbReference type="EMBL" id="VDK61891.1"/>
    </source>
</evidence>
<gene>
    <name evidence="1" type="ORF">ASIM_LOCUS17877</name>
</gene>
<evidence type="ECO:0000313" key="2">
    <source>
        <dbReference type="Proteomes" id="UP000267096"/>
    </source>
</evidence>
<dbReference type="Proteomes" id="UP000267096">
    <property type="component" value="Unassembled WGS sequence"/>
</dbReference>
<proteinExistence type="predicted"/>
<dbReference type="EMBL" id="UYRR01034696">
    <property type="protein sequence ID" value="VDK61891.1"/>
    <property type="molecule type" value="Genomic_DNA"/>
</dbReference>
<sequence>MGPDGVCGTSLESFVKAFEGILEGIADENGSRKKKFTSDDQKAISVIHKLISSSRTRKSSNNNRPPSSGVNIYELNESLLYEWEESAPPSVAVQQLVSLLSKPVVKSLLWTYEHIMDGRYSPRLPDIPYEVDDEEGIAIKMIRLVKGNEALGATIKCDTDGCVFVARIIAGGVADRCASIQV</sequence>
<dbReference type="OrthoDB" id="5843463at2759"/>
<accession>A0A0M3KBX9</accession>
<protein>
    <submittedName>
        <fullName evidence="3">Maternal effect embryo arrest 14</fullName>
    </submittedName>
</protein>
<dbReference type="WBParaSite" id="ASIM_0001847601-mRNA-1">
    <property type="protein sequence ID" value="ASIM_0001847601-mRNA-1"/>
    <property type="gene ID" value="ASIM_0001847601"/>
</dbReference>
<reference evidence="3" key="1">
    <citation type="submission" date="2017-02" db="UniProtKB">
        <authorList>
            <consortium name="WormBaseParasite"/>
        </authorList>
    </citation>
    <scope>IDENTIFICATION</scope>
</reference>
<dbReference type="AlphaFoldDB" id="A0A0M3KBX9"/>
<keyword evidence="2" id="KW-1185">Reference proteome</keyword>
<dbReference type="InterPro" id="IPR050716">
    <property type="entry name" value="MAGUK"/>
</dbReference>
<dbReference type="SUPFAM" id="SSF50156">
    <property type="entry name" value="PDZ domain-like"/>
    <property type="match status" value="1"/>
</dbReference>
<evidence type="ECO:0000313" key="3">
    <source>
        <dbReference type="WBParaSite" id="ASIM_0001847601-mRNA-1"/>
    </source>
</evidence>
<reference evidence="1 2" key="2">
    <citation type="submission" date="2018-11" db="EMBL/GenBank/DDBJ databases">
        <authorList>
            <consortium name="Pathogen Informatics"/>
        </authorList>
    </citation>
    <scope>NUCLEOTIDE SEQUENCE [LARGE SCALE GENOMIC DNA]</scope>
</reference>
<dbReference type="Gene3D" id="2.30.42.10">
    <property type="match status" value="1"/>
</dbReference>
<dbReference type="PANTHER" id="PTHR23122">
    <property type="entry name" value="MEMBRANE-ASSOCIATED GUANYLATE KINASE MAGUK"/>
    <property type="match status" value="1"/>
</dbReference>
<name>A0A0M3KBX9_ANISI</name>